<organism evidence="2 3">
    <name type="scientific">Mycolicibacterium goodii</name>
    <name type="common">Mycobacterium goodii</name>
    <dbReference type="NCBI Taxonomy" id="134601"/>
    <lineage>
        <taxon>Bacteria</taxon>
        <taxon>Bacillati</taxon>
        <taxon>Actinomycetota</taxon>
        <taxon>Actinomycetes</taxon>
        <taxon>Mycobacteriales</taxon>
        <taxon>Mycobacteriaceae</taxon>
        <taxon>Mycolicibacterium</taxon>
    </lineage>
</organism>
<comment type="caution">
    <text evidence="2">The sequence shown here is derived from an EMBL/GenBank/DDBJ whole genome shotgun (WGS) entry which is preliminary data.</text>
</comment>
<gene>
    <name evidence="2" type="ORF">KL859_11265</name>
</gene>
<proteinExistence type="predicted"/>
<protein>
    <recommendedName>
        <fullName evidence="4">PASTA domain-containing protein</fullName>
    </recommendedName>
</protein>
<evidence type="ECO:0000256" key="1">
    <source>
        <dbReference type="SAM" id="SignalP"/>
    </source>
</evidence>
<dbReference type="Proteomes" id="UP000696413">
    <property type="component" value="Unassembled WGS sequence"/>
</dbReference>
<feature type="signal peptide" evidence="1">
    <location>
        <begin position="1"/>
        <end position="32"/>
    </location>
</feature>
<dbReference type="InterPro" id="IPR006311">
    <property type="entry name" value="TAT_signal"/>
</dbReference>
<evidence type="ECO:0000313" key="3">
    <source>
        <dbReference type="Proteomes" id="UP000696413"/>
    </source>
</evidence>
<name>A0ABS6HL88_MYCGD</name>
<reference evidence="2 3" key="1">
    <citation type="submission" date="2021-05" db="EMBL/GenBank/DDBJ databases">
        <title>Draft Genome Sequences of Clinical Respiratory Isolates of Mycobacterium goodii Recovered in Ireland.</title>
        <authorList>
            <person name="Flanagan P.R."/>
            <person name="Mok S."/>
            <person name="Roycroft E."/>
            <person name="Rogers T.R."/>
            <person name="Fitzgibbon M."/>
        </authorList>
    </citation>
    <scope>NUCLEOTIDE SEQUENCE [LARGE SCALE GENOMIC DNA]</scope>
    <source>
        <strain evidence="2 3">14IE55</strain>
    </source>
</reference>
<evidence type="ECO:0000313" key="2">
    <source>
        <dbReference type="EMBL" id="MBU8823452.1"/>
    </source>
</evidence>
<feature type="chain" id="PRO_5046151424" description="PASTA domain-containing protein" evidence="1">
    <location>
        <begin position="33"/>
        <end position="106"/>
    </location>
</feature>
<keyword evidence="3" id="KW-1185">Reference proteome</keyword>
<keyword evidence="1" id="KW-0732">Signal</keyword>
<dbReference type="EMBL" id="JAHBOM010000007">
    <property type="protein sequence ID" value="MBU8823452.1"/>
    <property type="molecule type" value="Genomic_DNA"/>
</dbReference>
<sequence length="106" mass="11129">MKFTTTRQAVAAAGAGAAALGALLAFATPAHAESAALTIGQLEAQGFDVRVDRVGSAPLEQCVVTGVRNPRERTRIVRFDGPGGRDRLVPVVVQRSITVSLDCSRR</sequence>
<accession>A0ABS6HL88</accession>
<dbReference type="RefSeq" id="WP_214394747.1">
    <property type="nucleotide sequence ID" value="NZ_JAHBOM010000007.1"/>
</dbReference>
<dbReference type="PROSITE" id="PS51318">
    <property type="entry name" value="TAT"/>
    <property type="match status" value="1"/>
</dbReference>
<evidence type="ECO:0008006" key="4">
    <source>
        <dbReference type="Google" id="ProtNLM"/>
    </source>
</evidence>